<evidence type="ECO:0000256" key="7">
    <source>
        <dbReference type="PROSITE-ProRule" id="PRU00169"/>
    </source>
</evidence>
<dbReference type="Gene3D" id="1.10.10.60">
    <property type="entry name" value="Homeodomain-like"/>
    <property type="match status" value="1"/>
</dbReference>
<dbReference type="PANTHER" id="PTHR43547">
    <property type="entry name" value="TWO-COMPONENT HISTIDINE KINASE"/>
    <property type="match status" value="1"/>
</dbReference>
<evidence type="ECO:0000259" key="11">
    <source>
        <dbReference type="PROSITE" id="PS50109"/>
    </source>
</evidence>
<dbReference type="Pfam" id="PF00512">
    <property type="entry name" value="HisKA"/>
    <property type="match status" value="1"/>
</dbReference>
<keyword evidence="8" id="KW-1133">Transmembrane helix</keyword>
<keyword evidence="13" id="KW-0418">Kinase</keyword>
<protein>
    <recommendedName>
        <fullName evidence="2">histidine kinase</fullName>
        <ecNumber evidence="2">2.7.13.3</ecNumber>
    </recommendedName>
</protein>
<feature type="signal peptide" evidence="9">
    <location>
        <begin position="1"/>
        <end position="22"/>
    </location>
</feature>
<dbReference type="PROSITE" id="PS50109">
    <property type="entry name" value="HIS_KIN"/>
    <property type="match status" value="1"/>
</dbReference>
<dbReference type="Gene3D" id="1.10.287.130">
    <property type="match status" value="1"/>
</dbReference>
<dbReference type="InterPro" id="IPR003594">
    <property type="entry name" value="HATPase_dom"/>
</dbReference>
<dbReference type="Pfam" id="PF00072">
    <property type="entry name" value="Response_reg"/>
    <property type="match status" value="1"/>
</dbReference>
<dbReference type="SUPFAM" id="SSF46689">
    <property type="entry name" value="Homeodomain-like"/>
    <property type="match status" value="1"/>
</dbReference>
<dbReference type="InterPro" id="IPR036097">
    <property type="entry name" value="HisK_dim/P_sf"/>
</dbReference>
<dbReference type="InterPro" id="IPR015943">
    <property type="entry name" value="WD40/YVTN_repeat-like_dom_sf"/>
</dbReference>
<feature type="transmembrane region" description="Helical" evidence="8">
    <location>
        <begin position="769"/>
        <end position="789"/>
    </location>
</feature>
<evidence type="ECO:0000256" key="6">
    <source>
        <dbReference type="ARBA" id="ARBA00023163"/>
    </source>
</evidence>
<dbReference type="InterPro" id="IPR005467">
    <property type="entry name" value="His_kinase_dom"/>
</dbReference>
<evidence type="ECO:0000256" key="3">
    <source>
        <dbReference type="ARBA" id="ARBA00022553"/>
    </source>
</evidence>
<dbReference type="PROSITE" id="PS01124">
    <property type="entry name" value="HTH_ARAC_FAMILY_2"/>
    <property type="match status" value="1"/>
</dbReference>
<keyword evidence="9" id="KW-0732">Signal</keyword>
<dbReference type="Gene3D" id="3.40.50.2300">
    <property type="match status" value="1"/>
</dbReference>
<dbReference type="Gene3D" id="3.30.565.10">
    <property type="entry name" value="Histidine kinase-like ATPase, C-terminal domain"/>
    <property type="match status" value="1"/>
</dbReference>
<evidence type="ECO:0000259" key="10">
    <source>
        <dbReference type="PROSITE" id="PS01124"/>
    </source>
</evidence>
<dbReference type="SUPFAM" id="SSF55874">
    <property type="entry name" value="ATPase domain of HSP90 chaperone/DNA topoisomerase II/histidine kinase"/>
    <property type="match status" value="1"/>
</dbReference>
<dbReference type="SUPFAM" id="SSF52172">
    <property type="entry name" value="CheY-like"/>
    <property type="match status" value="1"/>
</dbReference>
<feature type="chain" id="PRO_5018753688" description="histidine kinase" evidence="9">
    <location>
        <begin position="23"/>
        <end position="1354"/>
    </location>
</feature>
<sequence length="1354" mass="154700">MRQFFKFYTSVLLVFLSLISSATPHKLSNFSGSVTNIVQDSEGYIWFATWDGLYKYDGYQLTTFGEREYKPLLDKKISAVMEHSDGTIWIGTDNNGIFIYHKSSDSFEHLTEESESARSLGIKRITSFAEDNLGNVWIGTQGNGLGYYSKSDGIFKIYTRRNFGNHFNAQIFQDLVLSVHYDHNGYLWFGTMQGLACLNIKTFELSLLTGKPFVGVYSIYQTESNDIWCSNMQGVFIAKFQNKELTGTVVKEITNNNKSYIAPSLSHKNKLWYMTSDEIYTINTTNHTIDHFEQYASKSGFSAILEDQSGTLWVGTHFGVYMLDLFQKPIYPLFSNIIDPVVAIGEANNKVWVGTITGKLYFETVDTKDKKKWGKSTHRFEQISSIVGRKEDVWISAVGLGVYKLDNATGEVKKFYSRSNELMNPYIMTMAVNNYDGSLWGGSWDAGLTYFSDKDNRFYDFKTGLGRELFNTPIIKILPVSDEEIWIGTRGQGLWKLQYKEGFEITKLEQFNVRTPTMNTSLISDIIEFDNNSLLVATENGLFKFLRDKKHFSQKDIPNKLAKATISSIEKEKDNSIWGTTLTYVFEWKGEEIYTYTEEDGLSNSRYFNNAKLYTSKGDILFGGEKGVDVLNVINFNKNPFDVTPIITNFFLKDKVIHPKELVNGQILLADRIQNLEQINLKHDQNSFGFSLSSLNYSIGDKKVFTYKLEGLDKEWITAPNGKSLITYTGLMPGNYTFVVKALNVDGKISTKEVKLKVNITPIWYKTTLAYIVYTITLIGVLFLSMIWWRRKVLQANRDKYEHLKIRDEKIEYERKVNFFTNLSHELRTPLTLVLGPIEQISKNETVDVALQEPLGIAYRNAQRLLRLTDQLMFLTKSQHGQIGLNIKEEEVKFLLKDATDVFKHVAKRKGINYTVQLPVEDNEKSIYIDKVMLEAVLYNVLSNAFKYNVNNGGVWVNASLCVYADVQPKFESYQGNTPSKYSKQYLSIEIKDSGIGINKSDLAVIFDRFYQVKSKNDTGSGIGLAFAKSIIEVMNGIIYVESEPSLGSKFTLLIPADIDFYSKEQKEKDNLEEVSKLLYSTTEKLEFNSSKESTVQEEKVDKQELVLIVEKSNDIKEYIASILGKKYKIMYATNGLEAYEKVLKYFPSLVISEIYLEQMDGLQLSQKIKSGEKTKNMPVILLSSNPDTQERIKTLEAGADSFISKPFTSKHIEVRVEQLLRVRANLSTTVVAQDKTVDINKKTASQSVSFEDQARKIVEGNISEIDFSVPELAKIMDLSTIQLYRKMKTETGMPPVEFVRNIRLQKALELLKTSELNISEIAYEVGFNDPQYFRKSFKKQFGQTPTQYRKPIK</sequence>
<dbReference type="PROSITE" id="PS00041">
    <property type="entry name" value="HTH_ARAC_FAMILY_1"/>
    <property type="match status" value="1"/>
</dbReference>
<dbReference type="InterPro" id="IPR018060">
    <property type="entry name" value="HTH_AraC"/>
</dbReference>
<keyword evidence="4" id="KW-0805">Transcription regulation</keyword>
<evidence type="ECO:0000256" key="8">
    <source>
        <dbReference type="SAM" id="Phobius"/>
    </source>
</evidence>
<dbReference type="SUPFAM" id="SSF47384">
    <property type="entry name" value="Homodimeric domain of signal transducing histidine kinase"/>
    <property type="match status" value="1"/>
</dbReference>
<dbReference type="GO" id="GO:0043565">
    <property type="term" value="F:sequence-specific DNA binding"/>
    <property type="evidence" value="ECO:0007669"/>
    <property type="project" value="InterPro"/>
</dbReference>
<dbReference type="Pfam" id="PF02518">
    <property type="entry name" value="HATPase_c"/>
    <property type="match status" value="1"/>
</dbReference>
<accession>A0A3Q9FT21</accession>
<dbReference type="SMART" id="SM00387">
    <property type="entry name" value="HATPase_c"/>
    <property type="match status" value="1"/>
</dbReference>
<dbReference type="Gene3D" id="2.130.10.10">
    <property type="entry name" value="YVTN repeat-like/Quinoprotein amine dehydrogenase"/>
    <property type="match status" value="3"/>
</dbReference>
<dbReference type="SMART" id="SM00448">
    <property type="entry name" value="REC"/>
    <property type="match status" value="1"/>
</dbReference>
<dbReference type="GO" id="GO:0003700">
    <property type="term" value="F:DNA-binding transcription factor activity"/>
    <property type="evidence" value="ECO:0007669"/>
    <property type="project" value="InterPro"/>
</dbReference>
<keyword evidence="14" id="KW-1185">Reference proteome</keyword>
<dbReference type="Proteomes" id="UP000267268">
    <property type="component" value="Chromosome 1"/>
</dbReference>
<keyword evidence="8" id="KW-0812">Transmembrane</keyword>
<dbReference type="PRINTS" id="PR00344">
    <property type="entry name" value="BCTRLSENSOR"/>
</dbReference>
<dbReference type="PANTHER" id="PTHR43547:SF2">
    <property type="entry name" value="HYBRID SIGNAL TRANSDUCTION HISTIDINE KINASE C"/>
    <property type="match status" value="1"/>
</dbReference>
<keyword evidence="8" id="KW-0472">Membrane</keyword>
<dbReference type="GO" id="GO:0000155">
    <property type="term" value="F:phosphorelay sensor kinase activity"/>
    <property type="evidence" value="ECO:0007669"/>
    <property type="project" value="InterPro"/>
</dbReference>
<dbReference type="InterPro" id="IPR011123">
    <property type="entry name" value="Y_Y_Y"/>
</dbReference>
<dbReference type="InterPro" id="IPR018062">
    <property type="entry name" value="HTH_AraC-typ_CS"/>
</dbReference>
<keyword evidence="13" id="KW-0808">Transferase</keyword>
<evidence type="ECO:0000313" key="14">
    <source>
        <dbReference type="Proteomes" id="UP000267268"/>
    </source>
</evidence>
<feature type="domain" description="Histidine kinase" evidence="11">
    <location>
        <begin position="822"/>
        <end position="1059"/>
    </location>
</feature>
<proteinExistence type="predicted"/>
<dbReference type="CDD" id="cd00082">
    <property type="entry name" value="HisKA"/>
    <property type="match status" value="1"/>
</dbReference>
<evidence type="ECO:0000259" key="12">
    <source>
        <dbReference type="PROSITE" id="PS50110"/>
    </source>
</evidence>
<dbReference type="InterPro" id="IPR036890">
    <property type="entry name" value="HATPase_C_sf"/>
</dbReference>
<reference evidence="13 14" key="1">
    <citation type="submission" date="2018-12" db="EMBL/GenBank/DDBJ databases">
        <title>Flammeovirga pectinis sp. nov., isolated from the gut of the Korean scallop, Patinopecten yessoensis.</title>
        <authorList>
            <person name="Bae J.-W."/>
            <person name="Jeong Y.-S."/>
            <person name="Kang W."/>
        </authorList>
    </citation>
    <scope>NUCLEOTIDE SEQUENCE [LARGE SCALE GENOMIC DNA]</scope>
    <source>
        <strain evidence="13 14">L12M1</strain>
    </source>
</reference>
<dbReference type="Pfam" id="PF12833">
    <property type="entry name" value="HTH_18"/>
    <property type="match status" value="1"/>
</dbReference>
<gene>
    <name evidence="13" type="ORF">EI427_17560</name>
</gene>
<keyword evidence="5" id="KW-0238">DNA-binding</keyword>
<name>A0A3Q9FT21_9BACT</name>
<dbReference type="InterPro" id="IPR009057">
    <property type="entry name" value="Homeodomain-like_sf"/>
</dbReference>
<organism evidence="13 14">
    <name type="scientific">Flammeovirga pectinis</name>
    <dbReference type="NCBI Taxonomy" id="2494373"/>
    <lineage>
        <taxon>Bacteria</taxon>
        <taxon>Pseudomonadati</taxon>
        <taxon>Bacteroidota</taxon>
        <taxon>Cytophagia</taxon>
        <taxon>Cytophagales</taxon>
        <taxon>Flammeovirgaceae</taxon>
        <taxon>Flammeovirga</taxon>
    </lineage>
</organism>
<dbReference type="InterPro" id="IPR004358">
    <property type="entry name" value="Sig_transdc_His_kin-like_C"/>
</dbReference>
<dbReference type="Gene3D" id="2.60.40.10">
    <property type="entry name" value="Immunoglobulins"/>
    <property type="match status" value="1"/>
</dbReference>
<dbReference type="EC" id="2.7.13.3" evidence="2"/>
<dbReference type="InterPro" id="IPR011110">
    <property type="entry name" value="Reg_prop"/>
</dbReference>
<dbReference type="InterPro" id="IPR001789">
    <property type="entry name" value="Sig_transdc_resp-reg_receiver"/>
</dbReference>
<dbReference type="SUPFAM" id="SSF63829">
    <property type="entry name" value="Calcium-dependent phosphotriesterase"/>
    <property type="match status" value="2"/>
</dbReference>
<dbReference type="InterPro" id="IPR013783">
    <property type="entry name" value="Ig-like_fold"/>
</dbReference>
<evidence type="ECO:0000256" key="2">
    <source>
        <dbReference type="ARBA" id="ARBA00012438"/>
    </source>
</evidence>
<dbReference type="OrthoDB" id="9806995at2"/>
<evidence type="ECO:0000256" key="9">
    <source>
        <dbReference type="SAM" id="SignalP"/>
    </source>
</evidence>
<evidence type="ECO:0000256" key="4">
    <source>
        <dbReference type="ARBA" id="ARBA00023015"/>
    </source>
</evidence>
<dbReference type="KEGG" id="fll:EI427_17560"/>
<comment type="caution">
    <text evidence="7">Lacks conserved residue(s) required for the propagation of feature annotation.</text>
</comment>
<dbReference type="Pfam" id="PF07495">
    <property type="entry name" value="Y_Y_Y"/>
    <property type="match status" value="1"/>
</dbReference>
<keyword evidence="6" id="KW-0804">Transcription</keyword>
<evidence type="ECO:0000256" key="1">
    <source>
        <dbReference type="ARBA" id="ARBA00000085"/>
    </source>
</evidence>
<feature type="domain" description="HTH araC/xylS-type" evidence="10">
    <location>
        <begin position="1253"/>
        <end position="1352"/>
    </location>
</feature>
<comment type="catalytic activity">
    <reaction evidence="1">
        <text>ATP + protein L-histidine = ADP + protein N-phospho-L-histidine.</text>
        <dbReference type="EC" id="2.7.13.3"/>
    </reaction>
</comment>
<evidence type="ECO:0000256" key="5">
    <source>
        <dbReference type="ARBA" id="ARBA00023125"/>
    </source>
</evidence>
<dbReference type="InterPro" id="IPR003661">
    <property type="entry name" value="HisK_dim/P_dom"/>
</dbReference>
<dbReference type="EMBL" id="CP034562">
    <property type="protein sequence ID" value="AZQ63964.1"/>
    <property type="molecule type" value="Genomic_DNA"/>
</dbReference>
<dbReference type="SMART" id="SM00342">
    <property type="entry name" value="HTH_ARAC"/>
    <property type="match status" value="1"/>
</dbReference>
<dbReference type="SMART" id="SM00388">
    <property type="entry name" value="HisKA"/>
    <property type="match status" value="1"/>
</dbReference>
<feature type="domain" description="Response regulatory" evidence="12">
    <location>
        <begin position="1106"/>
        <end position="1221"/>
    </location>
</feature>
<evidence type="ECO:0000313" key="13">
    <source>
        <dbReference type="EMBL" id="AZQ63964.1"/>
    </source>
</evidence>
<dbReference type="Pfam" id="PF07494">
    <property type="entry name" value="Reg_prop"/>
    <property type="match status" value="3"/>
</dbReference>
<dbReference type="PROSITE" id="PS50110">
    <property type="entry name" value="RESPONSE_REGULATORY"/>
    <property type="match status" value="1"/>
</dbReference>
<dbReference type="InterPro" id="IPR011006">
    <property type="entry name" value="CheY-like_superfamily"/>
</dbReference>
<keyword evidence="3" id="KW-0597">Phosphoprotein</keyword>